<dbReference type="EMBL" id="JACYTP010000004">
    <property type="protein sequence ID" value="MBD8512625.1"/>
    <property type="molecule type" value="Genomic_DNA"/>
</dbReference>
<dbReference type="HAMAP" id="MF_00791">
    <property type="entry name" value="ApaG"/>
    <property type="match status" value="1"/>
</dbReference>
<evidence type="ECO:0000256" key="1">
    <source>
        <dbReference type="ARBA" id="ARBA00017693"/>
    </source>
</evidence>
<gene>
    <name evidence="2 4" type="primary">apaG</name>
    <name evidence="4" type="ORF">IFO68_07965</name>
</gene>
<dbReference type="InterPro" id="IPR007474">
    <property type="entry name" value="ApaG_domain"/>
</dbReference>
<dbReference type="Proteomes" id="UP000649768">
    <property type="component" value="Unassembled WGS sequence"/>
</dbReference>
<evidence type="ECO:0000313" key="4">
    <source>
        <dbReference type="EMBL" id="MBD8512625.1"/>
    </source>
</evidence>
<evidence type="ECO:0000256" key="2">
    <source>
        <dbReference type="HAMAP-Rule" id="MF_00791"/>
    </source>
</evidence>
<dbReference type="PANTHER" id="PTHR14289:SF16">
    <property type="entry name" value="POLYMERASE DELTA-INTERACTING PROTEIN 2"/>
    <property type="match status" value="1"/>
</dbReference>
<sequence length="150" mass="16718">MPGHGARQLPCTKALSYQKGSSKVNNKVIPTIKCRVITHYIDDQSEPEQNRYVFSYTITICNLGQGNAQLLRRRWLITDANGKKLVVEGEGVVGEQPTIAPNDEYTYTSGTIIETPLGVMEGHYVMIDDNGNEFNAEIVPFRLAIPNILH</sequence>
<evidence type="ECO:0000259" key="3">
    <source>
        <dbReference type="PROSITE" id="PS51087"/>
    </source>
</evidence>
<name>A0ABR9BJA6_9GAMM</name>
<dbReference type="NCBIfam" id="NF003967">
    <property type="entry name" value="PRK05461.1"/>
    <property type="match status" value="1"/>
</dbReference>
<dbReference type="Gene3D" id="2.60.40.1470">
    <property type="entry name" value="ApaG domain"/>
    <property type="match status" value="1"/>
</dbReference>
<dbReference type="SUPFAM" id="SSF110069">
    <property type="entry name" value="ApaG-like"/>
    <property type="match status" value="1"/>
</dbReference>
<protein>
    <recommendedName>
        <fullName evidence="1 2">Protein ApaG</fullName>
    </recommendedName>
</protein>
<comment type="caution">
    <text evidence="4">The sequence shown here is derived from an EMBL/GenBank/DDBJ whole genome shotgun (WGS) entry which is preliminary data.</text>
</comment>
<dbReference type="PROSITE" id="PS51087">
    <property type="entry name" value="APAG"/>
    <property type="match status" value="1"/>
</dbReference>
<keyword evidence="5" id="KW-1185">Reference proteome</keyword>
<organism evidence="4 5">
    <name type="scientific">Photobacterium arenosum</name>
    <dbReference type="NCBI Taxonomy" id="2774143"/>
    <lineage>
        <taxon>Bacteria</taxon>
        <taxon>Pseudomonadati</taxon>
        <taxon>Pseudomonadota</taxon>
        <taxon>Gammaproteobacteria</taxon>
        <taxon>Vibrionales</taxon>
        <taxon>Vibrionaceae</taxon>
        <taxon>Photobacterium</taxon>
    </lineage>
</organism>
<reference evidence="4 5" key="1">
    <citation type="submission" date="2020-09" db="EMBL/GenBank/DDBJ databases">
        <title>Photobacterium sp. CAU 1568 isolated from sand of Sido Beach.</title>
        <authorList>
            <person name="Kim W."/>
        </authorList>
    </citation>
    <scope>NUCLEOTIDE SEQUENCE [LARGE SCALE GENOMIC DNA]</scope>
    <source>
        <strain evidence="4 5">CAU 1568</strain>
    </source>
</reference>
<accession>A0ABR9BJA6</accession>
<evidence type="ECO:0000313" key="5">
    <source>
        <dbReference type="Proteomes" id="UP000649768"/>
    </source>
</evidence>
<proteinExistence type="inferred from homology"/>
<dbReference type="PANTHER" id="PTHR14289">
    <property type="entry name" value="F-BOX ONLY PROTEIN 3"/>
    <property type="match status" value="1"/>
</dbReference>
<dbReference type="InterPro" id="IPR023065">
    <property type="entry name" value="Uncharacterised_ApaG"/>
</dbReference>
<feature type="domain" description="ApaG" evidence="3">
    <location>
        <begin position="26"/>
        <end position="150"/>
    </location>
</feature>
<dbReference type="Pfam" id="PF04379">
    <property type="entry name" value="DUF525"/>
    <property type="match status" value="1"/>
</dbReference>
<dbReference type="InterPro" id="IPR036767">
    <property type="entry name" value="ApaG_sf"/>
</dbReference>